<evidence type="ECO:0000313" key="3">
    <source>
        <dbReference type="Proteomes" id="UP000053317"/>
    </source>
</evidence>
<reference evidence="2 3" key="2">
    <citation type="submission" date="2015-05" db="EMBL/GenBank/DDBJ databases">
        <authorList>
            <person name="Morales-Cruz A."/>
            <person name="Amrine K.C."/>
            <person name="Cantu D."/>
        </authorList>
    </citation>
    <scope>NUCLEOTIDE SEQUENCE [LARGE SCALE GENOMIC DNA]</scope>
    <source>
        <strain evidence="2">UCRPC4</strain>
    </source>
</reference>
<dbReference type="SUPFAM" id="SSF56112">
    <property type="entry name" value="Protein kinase-like (PK-like)"/>
    <property type="match status" value="1"/>
</dbReference>
<comment type="caution">
    <text evidence="2">The sequence shown here is derived from an EMBL/GenBank/DDBJ whole genome shotgun (WGS) entry which is preliminary data.</text>
</comment>
<dbReference type="PROSITE" id="PS50011">
    <property type="entry name" value="PROTEIN_KINASE_DOM"/>
    <property type="match status" value="1"/>
</dbReference>
<reference evidence="2 3" key="1">
    <citation type="submission" date="2015-05" db="EMBL/GenBank/DDBJ databases">
        <title>Distinctive expansion of gene families associated with plant cell wall degradation and secondary metabolism in the genomes of grapevine trunk pathogens.</title>
        <authorList>
            <person name="Lawrence D.P."/>
            <person name="Travadon R."/>
            <person name="Rolshausen P.E."/>
            <person name="Baumgartner K."/>
        </authorList>
    </citation>
    <scope>NUCLEOTIDE SEQUENCE [LARGE SCALE GENOMIC DNA]</scope>
    <source>
        <strain evidence="2">UCRPC4</strain>
    </source>
</reference>
<dbReference type="GO" id="GO:0005524">
    <property type="term" value="F:ATP binding"/>
    <property type="evidence" value="ECO:0007669"/>
    <property type="project" value="InterPro"/>
</dbReference>
<dbReference type="Pfam" id="PF00069">
    <property type="entry name" value="Pkinase"/>
    <property type="match status" value="1"/>
</dbReference>
<dbReference type="Proteomes" id="UP000053317">
    <property type="component" value="Unassembled WGS sequence"/>
</dbReference>
<dbReference type="Gene3D" id="1.10.510.10">
    <property type="entry name" value="Transferase(Phosphotransferase) domain 1"/>
    <property type="match status" value="1"/>
</dbReference>
<accession>A0A0G2HLK1</accession>
<protein>
    <recommendedName>
        <fullName evidence="1">Protein kinase domain-containing protein</fullName>
    </recommendedName>
</protein>
<feature type="domain" description="Protein kinase" evidence="1">
    <location>
        <begin position="146"/>
        <end position="345"/>
    </location>
</feature>
<dbReference type="EMBL" id="LCWF01000002">
    <property type="protein sequence ID" value="KKY29200.1"/>
    <property type="molecule type" value="Genomic_DNA"/>
</dbReference>
<dbReference type="InterPro" id="IPR011009">
    <property type="entry name" value="Kinase-like_dom_sf"/>
</dbReference>
<proteinExistence type="predicted"/>
<evidence type="ECO:0000313" key="2">
    <source>
        <dbReference type="EMBL" id="KKY29200.1"/>
    </source>
</evidence>
<keyword evidence="3" id="KW-1185">Reference proteome</keyword>
<dbReference type="OrthoDB" id="4062651at2759"/>
<dbReference type="InterPro" id="IPR000719">
    <property type="entry name" value="Prot_kinase_dom"/>
</dbReference>
<gene>
    <name evidence="2" type="ORF">UCRPC4_g00106</name>
</gene>
<evidence type="ECO:0000259" key="1">
    <source>
        <dbReference type="PROSITE" id="PS50011"/>
    </source>
</evidence>
<name>A0A0G2HLK1_PHACM</name>
<organism evidence="2 3">
    <name type="scientific">Phaeomoniella chlamydospora</name>
    <name type="common">Phaeoacremonium chlamydosporum</name>
    <dbReference type="NCBI Taxonomy" id="158046"/>
    <lineage>
        <taxon>Eukaryota</taxon>
        <taxon>Fungi</taxon>
        <taxon>Dikarya</taxon>
        <taxon>Ascomycota</taxon>
        <taxon>Pezizomycotina</taxon>
        <taxon>Eurotiomycetes</taxon>
        <taxon>Chaetothyriomycetidae</taxon>
        <taxon>Phaeomoniellales</taxon>
        <taxon>Phaeomoniellaceae</taxon>
        <taxon>Phaeomoniella</taxon>
    </lineage>
</organism>
<dbReference type="GO" id="GO:0004672">
    <property type="term" value="F:protein kinase activity"/>
    <property type="evidence" value="ECO:0007669"/>
    <property type="project" value="InterPro"/>
</dbReference>
<sequence length="345" mass="38851">MSLSFPSFGVISVCCEDEFADLTIMCHGKRFNVSFPVENLRGPQSEGESLEQKFSTFREELDDDPAALNYFEEWVVEACIPILRQLAPARKNSDPPLLQEYFNPTTVFLTLKNMDGRLEAMLIPDKSQLPDGIVPRISMPNDLASLLYSHSIPCFPASEVRMVLRRGDDEKDFEIEEMPQIVEIASGNHGPDPNRQYCFKPAFEEQSFQREVRALLRIKNNLPAESRVSSLAGLVMYEDGVTIMGLLIDYLHDSQTLDTIMWNNPSKSEREKWAQQIQDTITKLHSIDVIWGDVKPDNVLVDSGGNAVVIDFGGGFARGWGEKESSGTMEGDWSGFERIKDFLGL</sequence>
<dbReference type="AlphaFoldDB" id="A0A0G2HLK1"/>